<organism evidence="2">
    <name type="scientific">uncultured Actinomycetospora sp</name>
    <dbReference type="NCBI Taxonomy" id="1135996"/>
    <lineage>
        <taxon>Bacteria</taxon>
        <taxon>Bacillati</taxon>
        <taxon>Actinomycetota</taxon>
        <taxon>Actinomycetes</taxon>
        <taxon>Pseudonocardiales</taxon>
        <taxon>Pseudonocardiaceae</taxon>
        <taxon>Actinomycetospora</taxon>
        <taxon>environmental samples</taxon>
    </lineage>
</organism>
<dbReference type="EMBL" id="CADCTH010000174">
    <property type="protein sequence ID" value="CAA9236689.1"/>
    <property type="molecule type" value="Genomic_DNA"/>
</dbReference>
<reference evidence="2" key="1">
    <citation type="submission" date="2020-02" db="EMBL/GenBank/DDBJ databases">
        <authorList>
            <person name="Meier V. D."/>
        </authorList>
    </citation>
    <scope>NUCLEOTIDE SEQUENCE</scope>
    <source>
        <strain evidence="2">AVDCRST_MAG54</strain>
    </source>
</reference>
<dbReference type="GO" id="GO:0016747">
    <property type="term" value="F:acyltransferase activity, transferring groups other than amino-acyl groups"/>
    <property type="evidence" value="ECO:0007669"/>
    <property type="project" value="InterPro"/>
</dbReference>
<name>A0A6J4HXC9_9PSEU</name>
<evidence type="ECO:0000313" key="2">
    <source>
        <dbReference type="EMBL" id="CAA9236689.1"/>
    </source>
</evidence>
<dbReference type="PROSITE" id="PS51186">
    <property type="entry name" value="GNAT"/>
    <property type="match status" value="1"/>
</dbReference>
<sequence>MTWTWTAEHEPRWDAAKATAFGELPPTLFGLGRPTDGQPLGDAWWRVEDDEGTPLGYGRLDDTWGDAEILVVTAPAARGTGVGAFVLEHLEREAATRQLNYVYNVVPTRHPDGDAVRAWLTARGFATSEVGELRKRVAAGATPTGR</sequence>
<dbReference type="SUPFAM" id="SSF55729">
    <property type="entry name" value="Acyl-CoA N-acyltransferases (Nat)"/>
    <property type="match status" value="1"/>
</dbReference>
<dbReference type="CDD" id="cd04301">
    <property type="entry name" value="NAT_SF"/>
    <property type="match status" value="1"/>
</dbReference>
<dbReference type="Gene3D" id="3.40.630.30">
    <property type="match status" value="1"/>
</dbReference>
<proteinExistence type="predicted"/>
<dbReference type="InterPro" id="IPR000182">
    <property type="entry name" value="GNAT_dom"/>
</dbReference>
<accession>A0A6J4HXC9</accession>
<feature type="domain" description="N-acetyltransferase" evidence="1">
    <location>
        <begin position="1"/>
        <end position="146"/>
    </location>
</feature>
<dbReference type="InterPro" id="IPR016181">
    <property type="entry name" value="Acyl_CoA_acyltransferase"/>
</dbReference>
<gene>
    <name evidence="2" type="ORF">AVDCRST_MAG54-1300</name>
</gene>
<dbReference type="AlphaFoldDB" id="A0A6J4HXC9"/>
<protein>
    <recommendedName>
        <fullName evidence="1">N-acetyltransferase domain-containing protein</fullName>
    </recommendedName>
</protein>
<evidence type="ECO:0000259" key="1">
    <source>
        <dbReference type="PROSITE" id="PS51186"/>
    </source>
</evidence>
<dbReference type="Pfam" id="PF00583">
    <property type="entry name" value="Acetyltransf_1"/>
    <property type="match status" value="1"/>
</dbReference>